<dbReference type="InterPro" id="IPR041457">
    <property type="entry name" value="CxC2_KDZ-assoc"/>
</dbReference>
<sequence length="1124" mass="127106">MPKKVHPASAGFIIQNLVTTTTSRGEKSRLVRVPTRAHLSSRLPKPKTSHKHPRTDQYNPDPTGFPDSGLGPDIEPSAPTINEGIFQKHSGKSSQGKTTHEYMDEWGRTKCMPYLDRLILAEAKRSEECENPLHRIEHWEETHWVPAWLWQVGTVIFLGHGNLPCPCYRGTREQLESRCIGINNIDDFASDPTYGAKPQRSAVGSGSIITVVHTNGFHHLPTFPCFCVNALSEDLQYLDKGFYPASWKKISTVFTFQVLKTVHLYRVHAHVSNETFTEILRRLTNYIFPGTAPNRKRELARVWQQWNHLINLKRNGFGHVRPGSKPDVGDLALFCPACPQPDVNLPSGWEEDPDQWKFRRYLVADGNFVLNHSIKKKSQDTVDSVWLTDGAGYMVERESYQEHLAIGREYQEPPTCYEHRAVADKNKAKKGYDSTGLVAIACARHGCFAPGGVVDMQKGERQVNVDYALCHAIHNTGGTTAPGVLLAYDINCQYAVNFRKRVNRAPHLQSLLPATVPISFVIGLFHVHGHKDECLSRFAATYLPGAGVTSGEILESLWSTLNGAANTTRSMTLAHRSEMLDACMADSNWRKLQGMVSYLIKQYRKSKQALADAEESFRLLDGTLSEDQRVAWQAEMDLANGGRDQINNTSMDIYNVKTTRVIPMSDVCANLMEEENSENEHIGIADWSSEVPFLFHGICFVSWGLTTHRIRFLSQLRTRPPAPITSGKKGRAKAAKRDIGVLRSSQALLKRMNSFYETADELFAIDVRTLVLGKWKDEKEECVCEGDESDECFCDIVREDAALRAEAADELTPIPLPSGLQKLPKGWKRVARFEVKLRVAQANEALEGVREYVAQKSWLYRANRGLAGGKRERTRGYDAIKEVDKALRYHMKRYHAARWALDRLGKLQDHPQFRPLTRTHTQAVTSVYDPNKDKPTKEPLSWIWTVNSDIAGADRGHIAELYRVNWIRAKSRQDRWKEELTMVESEMDWFRRWTEYRENEVLGWTSLGLGAGPDAYAYRQADMWARVRSDALQRFATRDRPPKKSRARKARKAETSVRPDVAKVASDGRDNHKEKANAHTNDSSPDSDAEETDPSDGDSDDSDLESDEGESDASDADREEEDFD</sequence>
<feature type="domain" description="CxC2-like cysteine cluster KDZ transposase-associated" evidence="2">
    <location>
        <begin position="207"/>
        <end position="285"/>
    </location>
</feature>
<dbReference type="Pfam" id="PF18758">
    <property type="entry name" value="KDZ"/>
    <property type="match status" value="1"/>
</dbReference>
<feature type="compositionally biased region" description="Basic and acidic residues" evidence="1">
    <location>
        <begin position="1052"/>
        <end position="1077"/>
    </location>
</feature>
<accession>A0A8H6M6G9</accession>
<dbReference type="AlphaFoldDB" id="A0A8H6M6G9"/>
<protein>
    <recommendedName>
        <fullName evidence="2">CxC2-like cysteine cluster KDZ transposase-associated domain-containing protein</fullName>
    </recommendedName>
</protein>
<evidence type="ECO:0000256" key="1">
    <source>
        <dbReference type="SAM" id="MobiDB-lite"/>
    </source>
</evidence>
<dbReference type="EMBL" id="JACGCI010000033">
    <property type="protein sequence ID" value="KAF6754759.1"/>
    <property type="molecule type" value="Genomic_DNA"/>
</dbReference>
<evidence type="ECO:0000313" key="3">
    <source>
        <dbReference type="EMBL" id="KAF6754759.1"/>
    </source>
</evidence>
<evidence type="ECO:0000259" key="2">
    <source>
        <dbReference type="Pfam" id="PF18803"/>
    </source>
</evidence>
<organism evidence="3 4">
    <name type="scientific">Ephemerocybe angulata</name>
    <dbReference type="NCBI Taxonomy" id="980116"/>
    <lineage>
        <taxon>Eukaryota</taxon>
        <taxon>Fungi</taxon>
        <taxon>Dikarya</taxon>
        <taxon>Basidiomycota</taxon>
        <taxon>Agaricomycotina</taxon>
        <taxon>Agaricomycetes</taxon>
        <taxon>Agaricomycetidae</taxon>
        <taxon>Agaricales</taxon>
        <taxon>Agaricineae</taxon>
        <taxon>Psathyrellaceae</taxon>
        <taxon>Ephemerocybe</taxon>
    </lineage>
</organism>
<name>A0A8H6M6G9_9AGAR</name>
<feature type="compositionally biased region" description="Basic residues" evidence="1">
    <location>
        <begin position="44"/>
        <end position="53"/>
    </location>
</feature>
<dbReference type="PANTHER" id="PTHR33104:SF2">
    <property type="entry name" value="CXC3 LIKE CYSTEINE CLUSTER DOMAIN-CONTAINING PROTEIN"/>
    <property type="match status" value="1"/>
</dbReference>
<keyword evidence="4" id="KW-1185">Reference proteome</keyword>
<reference evidence="3 4" key="1">
    <citation type="submission" date="2020-07" db="EMBL/GenBank/DDBJ databases">
        <title>Comparative genomics of pyrophilous fungi reveals a link between fire events and developmental genes.</title>
        <authorList>
            <consortium name="DOE Joint Genome Institute"/>
            <person name="Steindorff A.S."/>
            <person name="Carver A."/>
            <person name="Calhoun S."/>
            <person name="Stillman K."/>
            <person name="Liu H."/>
            <person name="Lipzen A."/>
            <person name="Pangilinan J."/>
            <person name="Labutti K."/>
            <person name="Bruns T.D."/>
            <person name="Grigoriev I.V."/>
        </authorList>
    </citation>
    <scope>NUCLEOTIDE SEQUENCE [LARGE SCALE GENOMIC DNA]</scope>
    <source>
        <strain evidence="3 4">CBS 144469</strain>
    </source>
</reference>
<feature type="compositionally biased region" description="Acidic residues" evidence="1">
    <location>
        <begin position="1085"/>
        <end position="1124"/>
    </location>
</feature>
<evidence type="ECO:0000313" key="4">
    <source>
        <dbReference type="Proteomes" id="UP000521943"/>
    </source>
</evidence>
<dbReference type="InterPro" id="IPR040521">
    <property type="entry name" value="KDZ"/>
</dbReference>
<dbReference type="PANTHER" id="PTHR33104">
    <property type="entry name" value="SI:DKEY-29D5.2"/>
    <property type="match status" value="1"/>
</dbReference>
<feature type="region of interest" description="Disordered" evidence="1">
    <location>
        <begin position="23"/>
        <end position="71"/>
    </location>
</feature>
<feature type="region of interest" description="Disordered" evidence="1">
    <location>
        <begin position="1034"/>
        <end position="1124"/>
    </location>
</feature>
<dbReference type="OrthoDB" id="3143151at2759"/>
<dbReference type="Pfam" id="PF18803">
    <property type="entry name" value="CxC2"/>
    <property type="match status" value="1"/>
</dbReference>
<comment type="caution">
    <text evidence="3">The sequence shown here is derived from an EMBL/GenBank/DDBJ whole genome shotgun (WGS) entry which is preliminary data.</text>
</comment>
<dbReference type="Proteomes" id="UP000521943">
    <property type="component" value="Unassembled WGS sequence"/>
</dbReference>
<proteinExistence type="predicted"/>
<gene>
    <name evidence="3" type="ORF">DFP72DRAFT_848133</name>
</gene>